<reference evidence="2" key="1">
    <citation type="submission" date="2022-07" db="EMBL/GenBank/DDBJ databases">
        <title>Complete genome sequence of Salinispirillum sp. LH10-3-1 capable of multiple carbohydrate inversion isolated from a soda lake.</title>
        <authorList>
            <person name="Liu J."/>
            <person name="Zhai Y."/>
            <person name="Zhang H."/>
            <person name="Yang H."/>
            <person name="Qu J."/>
            <person name="Li J."/>
        </authorList>
    </citation>
    <scope>NUCLEOTIDE SEQUENCE</scope>
    <source>
        <strain evidence="2">LH 10-3-1</strain>
    </source>
</reference>
<feature type="transmembrane region" description="Helical" evidence="1">
    <location>
        <begin position="51"/>
        <end position="71"/>
    </location>
</feature>
<protein>
    <submittedName>
        <fullName evidence="2">Uncharacterized protein</fullName>
    </submittedName>
</protein>
<evidence type="ECO:0000313" key="2">
    <source>
        <dbReference type="EMBL" id="WLD58126.1"/>
    </source>
</evidence>
<sequence>MQPTERSRASLPPLALAIDVVGVIFLIIALHDLWQPSIEALMPLAFQFAGYPWVLLVVSLALLTITARSVVQSFRGVGLVFADDQS</sequence>
<name>A0AB38YGC6_9GAMM</name>
<feature type="transmembrane region" description="Helical" evidence="1">
    <location>
        <begin position="12"/>
        <end position="31"/>
    </location>
</feature>
<organism evidence="2">
    <name type="scientific">Salinispirillum sp. LH 10-3-1</name>
    <dbReference type="NCBI Taxonomy" id="2952525"/>
    <lineage>
        <taxon>Bacteria</taxon>
        <taxon>Pseudomonadati</taxon>
        <taxon>Pseudomonadota</taxon>
        <taxon>Gammaproteobacteria</taxon>
        <taxon>Oceanospirillales</taxon>
        <taxon>Saccharospirillaceae</taxon>
        <taxon>Salinispirillum</taxon>
    </lineage>
</organism>
<dbReference type="RefSeq" id="WP_304995412.1">
    <property type="nucleotide sequence ID" value="NZ_CP101717.1"/>
</dbReference>
<accession>A0AB38YGC6</accession>
<keyword evidence="1" id="KW-0812">Transmembrane</keyword>
<dbReference type="EMBL" id="CP101717">
    <property type="protein sequence ID" value="WLD58126.1"/>
    <property type="molecule type" value="Genomic_DNA"/>
</dbReference>
<keyword evidence="1" id="KW-0472">Membrane</keyword>
<evidence type="ECO:0000256" key="1">
    <source>
        <dbReference type="SAM" id="Phobius"/>
    </source>
</evidence>
<keyword evidence="1" id="KW-1133">Transmembrane helix</keyword>
<gene>
    <name evidence="2" type="ORF">NFC81_15640</name>
</gene>
<proteinExistence type="predicted"/>
<dbReference type="AlphaFoldDB" id="A0AB38YGC6"/>